<feature type="compositionally biased region" description="Basic and acidic residues" evidence="1">
    <location>
        <begin position="46"/>
        <end position="84"/>
    </location>
</feature>
<organism evidence="2">
    <name type="scientific">Brassica cretica</name>
    <name type="common">Mustard</name>
    <dbReference type="NCBI Taxonomy" id="69181"/>
    <lineage>
        <taxon>Eukaryota</taxon>
        <taxon>Viridiplantae</taxon>
        <taxon>Streptophyta</taxon>
        <taxon>Embryophyta</taxon>
        <taxon>Tracheophyta</taxon>
        <taxon>Spermatophyta</taxon>
        <taxon>Magnoliopsida</taxon>
        <taxon>eudicotyledons</taxon>
        <taxon>Gunneridae</taxon>
        <taxon>Pentapetalae</taxon>
        <taxon>rosids</taxon>
        <taxon>malvids</taxon>
        <taxon>Brassicales</taxon>
        <taxon>Brassicaceae</taxon>
        <taxon>Brassiceae</taxon>
        <taxon>Brassica</taxon>
    </lineage>
</organism>
<evidence type="ECO:0000313" key="2">
    <source>
        <dbReference type="EMBL" id="KAF2574020.1"/>
    </source>
</evidence>
<reference evidence="2" key="1">
    <citation type="submission" date="2019-12" db="EMBL/GenBank/DDBJ databases">
        <title>Genome sequencing and annotation of Brassica cretica.</title>
        <authorList>
            <person name="Studholme D.J."/>
            <person name="Sarris P.F."/>
        </authorList>
    </citation>
    <scope>NUCLEOTIDE SEQUENCE</scope>
    <source>
        <strain evidence="2">PFS-102/07</strain>
        <tissue evidence="2">Leaf</tissue>
    </source>
</reference>
<name>A0A8S9IVP8_BRACR</name>
<dbReference type="AlphaFoldDB" id="A0A8S9IVP8"/>
<feature type="region of interest" description="Disordered" evidence="1">
    <location>
        <begin position="208"/>
        <end position="227"/>
    </location>
</feature>
<feature type="region of interest" description="Disordered" evidence="1">
    <location>
        <begin position="130"/>
        <end position="149"/>
    </location>
</feature>
<proteinExistence type="predicted"/>
<sequence length="227" mass="25031">MDLRVKGLTTGRNRPTGHRLATAAGTATATGWLRLRVYGPSSRKKPPLERIESCRTKLDSDDVAHRSSKRGDEHGNRGDDLDQRFRGGELRRGLELVRLWATCFDRRSATAASGEERRRRLTQRVGCDRGNEEGGIAETRRGRERPRNGEGGIERPYLVFVYVHVSFCDADRDAMMESFTGDAAAESFNGTAEAESFTRVAAAESFTEDAGAERFTGDGDAEGESLT</sequence>
<accession>A0A8S9IVP8</accession>
<evidence type="ECO:0000256" key="1">
    <source>
        <dbReference type="SAM" id="MobiDB-lite"/>
    </source>
</evidence>
<feature type="region of interest" description="Disordered" evidence="1">
    <location>
        <begin position="39"/>
        <end position="84"/>
    </location>
</feature>
<gene>
    <name evidence="2" type="ORF">F2Q70_00002008</name>
</gene>
<protein>
    <submittedName>
        <fullName evidence="2">Uncharacterized protein</fullName>
    </submittedName>
</protein>
<comment type="caution">
    <text evidence="2">The sequence shown here is derived from an EMBL/GenBank/DDBJ whole genome shotgun (WGS) entry which is preliminary data.</text>
</comment>
<dbReference type="EMBL" id="QGKY02001015">
    <property type="protein sequence ID" value="KAF2574020.1"/>
    <property type="molecule type" value="Genomic_DNA"/>
</dbReference>
<feature type="compositionally biased region" description="Basic and acidic residues" evidence="1">
    <location>
        <begin position="130"/>
        <end position="148"/>
    </location>
</feature>